<gene>
    <name evidence="2" type="ORF">FB473_003516</name>
</gene>
<sequence>MRSTWRRIATPMTLLLLLGLLAFGLWWGWRELTAPPKSTPAEPCVTQSASVLTTAQVTVKVYNGGTAAGRASQVSEQLAGKGFVVDDPANTSEQVATTIIVGSTAEDPAVLLVSGFFTDSQIRADSRTDGTVDVLVGDNFPGFRDDAPVQVEVPGGTVCVPASSSTPEAAA</sequence>
<evidence type="ECO:0000313" key="2">
    <source>
        <dbReference type="EMBL" id="NIH58815.1"/>
    </source>
</evidence>
<comment type="caution">
    <text evidence="2">The sequence shown here is derived from an EMBL/GenBank/DDBJ whole genome shotgun (WGS) entry which is preliminary data.</text>
</comment>
<evidence type="ECO:0000313" key="3">
    <source>
        <dbReference type="Proteomes" id="UP000749311"/>
    </source>
</evidence>
<accession>A0ABX0SP50</accession>
<proteinExistence type="predicted"/>
<evidence type="ECO:0000259" key="1">
    <source>
        <dbReference type="Pfam" id="PF13399"/>
    </source>
</evidence>
<dbReference type="InterPro" id="IPR027381">
    <property type="entry name" value="LytR/CpsA/Psr_C"/>
</dbReference>
<organism evidence="2 3">
    <name type="scientific">Brooklawnia cerclae</name>
    <dbReference type="NCBI Taxonomy" id="349934"/>
    <lineage>
        <taxon>Bacteria</taxon>
        <taxon>Bacillati</taxon>
        <taxon>Actinomycetota</taxon>
        <taxon>Actinomycetes</taxon>
        <taxon>Propionibacteriales</taxon>
        <taxon>Propionibacteriaceae</taxon>
        <taxon>Brooklawnia</taxon>
    </lineage>
</organism>
<dbReference type="Gene3D" id="3.30.70.2390">
    <property type="match status" value="1"/>
</dbReference>
<protein>
    <recommendedName>
        <fullName evidence="1">LytR/CpsA/Psr regulator C-terminal domain-containing protein</fullName>
    </recommendedName>
</protein>
<reference evidence="2 3" key="1">
    <citation type="submission" date="2020-02" db="EMBL/GenBank/DDBJ databases">
        <title>Sequencing the genomes of 1000 actinobacteria strains.</title>
        <authorList>
            <person name="Klenk H.-P."/>
        </authorList>
    </citation>
    <scope>NUCLEOTIDE SEQUENCE [LARGE SCALE GENOMIC DNA]</scope>
    <source>
        <strain evidence="2 3">DSM 19609</strain>
    </source>
</reference>
<name>A0ABX0SP50_9ACTN</name>
<keyword evidence="3" id="KW-1185">Reference proteome</keyword>
<dbReference type="Pfam" id="PF13399">
    <property type="entry name" value="LytR_C"/>
    <property type="match status" value="1"/>
</dbReference>
<dbReference type="Proteomes" id="UP000749311">
    <property type="component" value="Unassembled WGS sequence"/>
</dbReference>
<feature type="domain" description="LytR/CpsA/Psr regulator C-terminal" evidence="1">
    <location>
        <begin position="56"/>
        <end position="140"/>
    </location>
</feature>
<dbReference type="RefSeq" id="WP_167172017.1">
    <property type="nucleotide sequence ID" value="NZ_BAAAOO010000006.1"/>
</dbReference>
<dbReference type="EMBL" id="JAAMOZ010000005">
    <property type="protein sequence ID" value="NIH58815.1"/>
    <property type="molecule type" value="Genomic_DNA"/>
</dbReference>